<keyword evidence="2" id="KW-1185">Reference proteome</keyword>
<name>A0A1P8JQM7_9BURK</name>
<organism evidence="1 2">
    <name type="scientific">Rhodoferax koreensis</name>
    <dbReference type="NCBI Taxonomy" id="1842727"/>
    <lineage>
        <taxon>Bacteria</taxon>
        <taxon>Pseudomonadati</taxon>
        <taxon>Pseudomonadota</taxon>
        <taxon>Betaproteobacteria</taxon>
        <taxon>Burkholderiales</taxon>
        <taxon>Comamonadaceae</taxon>
        <taxon>Rhodoferax</taxon>
    </lineage>
</organism>
<dbReference type="Proteomes" id="UP000186609">
    <property type="component" value="Chromosome"/>
</dbReference>
<sequence length="155" mass="17537">MNSKHLHRESPWNTDLMLPRVTDNARLTELQILLGGLSLVLSRVHPAFAKTRFLATRRLAMRLTRGLEYNDPTKAHVCSEDLKTALAECERSLDPGTLIVLKKLLARTIRDEIEYANFDRQIDFTYSDFMAEEKITGMFAGAEQTQATVQGATLN</sequence>
<evidence type="ECO:0000313" key="2">
    <source>
        <dbReference type="Proteomes" id="UP000186609"/>
    </source>
</evidence>
<dbReference type="OrthoDB" id="8903986at2"/>
<accession>A0A1P8JQM7</accession>
<proteinExistence type="predicted"/>
<dbReference type="KEGG" id="rhy:RD110_01435"/>
<dbReference type="STRING" id="1842727.RD110_01435"/>
<evidence type="ECO:0000313" key="1">
    <source>
        <dbReference type="EMBL" id="APW36031.1"/>
    </source>
</evidence>
<gene>
    <name evidence="1" type="ORF">RD110_01435</name>
</gene>
<reference evidence="1 2" key="1">
    <citation type="submission" date="2017-01" db="EMBL/GenBank/DDBJ databases">
        <authorList>
            <person name="Mah S.A."/>
            <person name="Swanson W.J."/>
            <person name="Moy G.W."/>
            <person name="Vacquier V.D."/>
        </authorList>
    </citation>
    <scope>NUCLEOTIDE SEQUENCE [LARGE SCALE GENOMIC DNA]</scope>
    <source>
        <strain evidence="1 2">DCY110</strain>
    </source>
</reference>
<dbReference type="EMBL" id="CP019236">
    <property type="protein sequence ID" value="APW36031.1"/>
    <property type="molecule type" value="Genomic_DNA"/>
</dbReference>
<dbReference type="RefSeq" id="WP_076195990.1">
    <property type="nucleotide sequence ID" value="NZ_CP019236.1"/>
</dbReference>
<protein>
    <submittedName>
        <fullName evidence="1">Uncharacterized protein</fullName>
    </submittedName>
</protein>
<dbReference type="AlphaFoldDB" id="A0A1P8JQM7"/>